<name>A0A1I8A3R4_9BILA</name>
<sequence length="149" mass="15959">MTDVQGQQQHLLCAEDPNGFSSGTRPPALGGRSPQSSFDSNGTWAIQEKQTIILYFLGSQPPYLGFSSGTRPPALGGRSPQSSFDSNGDVGQISVNWMRVNGTIAPFKALLTSTTSNADKQTPPAQKASVTTSALSEFLFTQHHQRALF</sequence>
<accession>A0A1I8A3R4</accession>
<proteinExistence type="predicted"/>
<feature type="region of interest" description="Disordered" evidence="1">
    <location>
        <begin position="67"/>
        <end position="88"/>
    </location>
</feature>
<feature type="region of interest" description="Disordered" evidence="1">
    <location>
        <begin position="13"/>
        <end position="41"/>
    </location>
</feature>
<keyword evidence="2" id="KW-1185">Reference proteome</keyword>
<evidence type="ECO:0000313" key="3">
    <source>
        <dbReference type="WBParaSite" id="L893_g32277.t1"/>
    </source>
</evidence>
<evidence type="ECO:0000256" key="1">
    <source>
        <dbReference type="SAM" id="MobiDB-lite"/>
    </source>
</evidence>
<dbReference type="AlphaFoldDB" id="A0A1I8A3R4"/>
<dbReference type="Proteomes" id="UP000095287">
    <property type="component" value="Unplaced"/>
</dbReference>
<reference evidence="3" key="1">
    <citation type="submission" date="2016-11" db="UniProtKB">
        <authorList>
            <consortium name="WormBaseParasite"/>
        </authorList>
    </citation>
    <scope>IDENTIFICATION</scope>
</reference>
<protein>
    <submittedName>
        <fullName evidence="3">Uncharacterized protein</fullName>
    </submittedName>
</protein>
<dbReference type="WBParaSite" id="L893_g32277.t1">
    <property type="protein sequence ID" value="L893_g32277.t1"/>
    <property type="gene ID" value="L893_g32277"/>
</dbReference>
<organism evidence="2 3">
    <name type="scientific">Steinernema glaseri</name>
    <dbReference type="NCBI Taxonomy" id="37863"/>
    <lineage>
        <taxon>Eukaryota</taxon>
        <taxon>Metazoa</taxon>
        <taxon>Ecdysozoa</taxon>
        <taxon>Nematoda</taxon>
        <taxon>Chromadorea</taxon>
        <taxon>Rhabditida</taxon>
        <taxon>Tylenchina</taxon>
        <taxon>Panagrolaimomorpha</taxon>
        <taxon>Strongyloidoidea</taxon>
        <taxon>Steinernematidae</taxon>
        <taxon>Steinernema</taxon>
    </lineage>
</organism>
<evidence type="ECO:0000313" key="2">
    <source>
        <dbReference type="Proteomes" id="UP000095287"/>
    </source>
</evidence>